<feature type="compositionally biased region" description="Basic residues" evidence="1">
    <location>
        <begin position="312"/>
        <end position="325"/>
    </location>
</feature>
<name>A0AAV9GD38_9PEZI</name>
<evidence type="ECO:0000313" key="3">
    <source>
        <dbReference type="Proteomes" id="UP001321760"/>
    </source>
</evidence>
<comment type="caution">
    <text evidence="2">The sequence shown here is derived from an EMBL/GenBank/DDBJ whole genome shotgun (WGS) entry which is preliminary data.</text>
</comment>
<accession>A0AAV9GD38</accession>
<feature type="compositionally biased region" description="Low complexity" evidence="1">
    <location>
        <begin position="184"/>
        <end position="195"/>
    </location>
</feature>
<sequence>MAKAAKTSSITTAARAREDLRHLVAAKAVAAVKNESNYPPLAQENQQPNQFPRLGALLPGTKTRGTRWRSPATTPSNQASSYGQQAPAAPPLEYYDTPSQGQGQQAEPQYDEHRSYGQQQASRSTQSYNYGDPQPSPQAAQHGSYGQQPAARSAQGAQGYYWQQPRAPPAAPPAARGMPGLGLSPTTSTTSPATPNQNMKCERCVATRRFMCTWHDDPLGEQCDGCFKATKDPNQYKIPCVPARGPEAANPALTPSNFQHQPVAQDKQTRWNRCQFAGPPACGKRVPPPIQFCVEHSNIKGGPGRDDDPKPKKDKSKKDKPKKDKSKKERPSDSKKVKSSR</sequence>
<feature type="compositionally biased region" description="Polar residues" evidence="1">
    <location>
        <begin position="97"/>
        <end position="107"/>
    </location>
</feature>
<evidence type="ECO:0000313" key="2">
    <source>
        <dbReference type="EMBL" id="KAK4446087.1"/>
    </source>
</evidence>
<feature type="compositionally biased region" description="Polar residues" evidence="1">
    <location>
        <begin position="116"/>
        <end position="129"/>
    </location>
</feature>
<feature type="region of interest" description="Disordered" evidence="1">
    <location>
        <begin position="37"/>
        <end position="198"/>
    </location>
</feature>
<feature type="compositionally biased region" description="Polar residues" evidence="1">
    <location>
        <begin position="137"/>
        <end position="147"/>
    </location>
</feature>
<keyword evidence="3" id="KW-1185">Reference proteome</keyword>
<reference evidence="2" key="2">
    <citation type="submission" date="2023-05" db="EMBL/GenBank/DDBJ databases">
        <authorList>
            <consortium name="Lawrence Berkeley National Laboratory"/>
            <person name="Steindorff A."/>
            <person name="Hensen N."/>
            <person name="Bonometti L."/>
            <person name="Westerberg I."/>
            <person name="Brannstrom I.O."/>
            <person name="Guillou S."/>
            <person name="Cros-Aarteil S."/>
            <person name="Calhoun S."/>
            <person name="Haridas S."/>
            <person name="Kuo A."/>
            <person name="Mondo S."/>
            <person name="Pangilinan J."/>
            <person name="Riley R."/>
            <person name="Labutti K."/>
            <person name="Andreopoulos B."/>
            <person name="Lipzen A."/>
            <person name="Chen C."/>
            <person name="Yanf M."/>
            <person name="Daum C."/>
            <person name="Ng V."/>
            <person name="Clum A."/>
            <person name="Ohm R."/>
            <person name="Martin F."/>
            <person name="Silar P."/>
            <person name="Natvig D."/>
            <person name="Lalanne C."/>
            <person name="Gautier V."/>
            <person name="Ament-Velasquez S.L."/>
            <person name="Kruys A."/>
            <person name="Hutchinson M.I."/>
            <person name="Powell A.J."/>
            <person name="Barry K."/>
            <person name="Miller A.N."/>
            <person name="Grigoriev I.V."/>
            <person name="Debuchy R."/>
            <person name="Gladieux P."/>
            <person name="Thoren M.H."/>
            <person name="Johannesson H."/>
        </authorList>
    </citation>
    <scope>NUCLEOTIDE SEQUENCE</scope>
    <source>
        <strain evidence="2">PSN243</strain>
    </source>
</reference>
<feature type="compositionally biased region" description="Basic and acidic residues" evidence="1">
    <location>
        <begin position="326"/>
        <end position="341"/>
    </location>
</feature>
<gene>
    <name evidence="2" type="ORF">QBC34DRAFT_383505</name>
</gene>
<evidence type="ECO:0000256" key="1">
    <source>
        <dbReference type="SAM" id="MobiDB-lite"/>
    </source>
</evidence>
<organism evidence="2 3">
    <name type="scientific">Podospora aff. communis PSN243</name>
    <dbReference type="NCBI Taxonomy" id="3040156"/>
    <lineage>
        <taxon>Eukaryota</taxon>
        <taxon>Fungi</taxon>
        <taxon>Dikarya</taxon>
        <taxon>Ascomycota</taxon>
        <taxon>Pezizomycotina</taxon>
        <taxon>Sordariomycetes</taxon>
        <taxon>Sordariomycetidae</taxon>
        <taxon>Sordariales</taxon>
        <taxon>Podosporaceae</taxon>
        <taxon>Podospora</taxon>
    </lineage>
</organism>
<reference evidence="2" key="1">
    <citation type="journal article" date="2023" name="Mol. Phylogenet. Evol.">
        <title>Genome-scale phylogeny and comparative genomics of the fungal order Sordariales.</title>
        <authorList>
            <person name="Hensen N."/>
            <person name="Bonometti L."/>
            <person name="Westerberg I."/>
            <person name="Brannstrom I.O."/>
            <person name="Guillou S."/>
            <person name="Cros-Aarteil S."/>
            <person name="Calhoun S."/>
            <person name="Haridas S."/>
            <person name="Kuo A."/>
            <person name="Mondo S."/>
            <person name="Pangilinan J."/>
            <person name="Riley R."/>
            <person name="LaButti K."/>
            <person name="Andreopoulos B."/>
            <person name="Lipzen A."/>
            <person name="Chen C."/>
            <person name="Yan M."/>
            <person name="Daum C."/>
            <person name="Ng V."/>
            <person name="Clum A."/>
            <person name="Steindorff A."/>
            <person name="Ohm R.A."/>
            <person name="Martin F."/>
            <person name="Silar P."/>
            <person name="Natvig D.O."/>
            <person name="Lalanne C."/>
            <person name="Gautier V."/>
            <person name="Ament-Velasquez S.L."/>
            <person name="Kruys A."/>
            <person name="Hutchinson M.I."/>
            <person name="Powell A.J."/>
            <person name="Barry K."/>
            <person name="Miller A.N."/>
            <person name="Grigoriev I.V."/>
            <person name="Debuchy R."/>
            <person name="Gladieux P."/>
            <person name="Hiltunen Thoren M."/>
            <person name="Johannesson H."/>
        </authorList>
    </citation>
    <scope>NUCLEOTIDE SEQUENCE</scope>
    <source>
        <strain evidence="2">PSN243</strain>
    </source>
</reference>
<feature type="region of interest" description="Disordered" evidence="1">
    <location>
        <begin position="293"/>
        <end position="341"/>
    </location>
</feature>
<dbReference type="AlphaFoldDB" id="A0AAV9GD38"/>
<dbReference type="EMBL" id="MU865959">
    <property type="protein sequence ID" value="KAK4446087.1"/>
    <property type="molecule type" value="Genomic_DNA"/>
</dbReference>
<dbReference type="Proteomes" id="UP001321760">
    <property type="component" value="Unassembled WGS sequence"/>
</dbReference>
<protein>
    <submittedName>
        <fullName evidence="2">Uncharacterized protein</fullName>
    </submittedName>
</protein>
<feature type="compositionally biased region" description="Polar residues" evidence="1">
    <location>
        <begin position="71"/>
        <end position="84"/>
    </location>
</feature>
<proteinExistence type="predicted"/>